<proteinExistence type="predicted"/>
<comment type="subcellular location">
    <subcellularLocation>
        <location evidence="1">Cell membrane</location>
        <topology evidence="1">Multi-pass membrane protein</topology>
    </subcellularLocation>
</comment>
<dbReference type="GO" id="GO:0005886">
    <property type="term" value="C:plasma membrane"/>
    <property type="evidence" value="ECO:0007669"/>
    <property type="project" value="UniProtKB-SubCell"/>
</dbReference>
<dbReference type="SUPFAM" id="SSF52540">
    <property type="entry name" value="P-loop containing nucleoside triphosphate hydrolases"/>
    <property type="match status" value="1"/>
</dbReference>
<evidence type="ECO:0000256" key="6">
    <source>
        <dbReference type="SAM" id="Phobius"/>
    </source>
</evidence>
<feature type="transmembrane region" description="Helical" evidence="6">
    <location>
        <begin position="124"/>
        <end position="144"/>
    </location>
</feature>
<evidence type="ECO:0000313" key="9">
    <source>
        <dbReference type="Proteomes" id="UP000318946"/>
    </source>
</evidence>
<dbReference type="KEGG" id="acou:A5CBH24_15770"/>
<feature type="transmembrane region" description="Helical" evidence="6">
    <location>
        <begin position="92"/>
        <end position="112"/>
    </location>
</feature>
<gene>
    <name evidence="8" type="ORF">A5CBH24_15770</name>
</gene>
<name>A0A4Y1WUZ4_9BACT</name>
<dbReference type="RefSeq" id="WP_141412756.1">
    <property type="nucleotide sequence ID" value="NZ_AP019735.1"/>
</dbReference>
<feature type="transmembrane region" description="Helical" evidence="6">
    <location>
        <begin position="59"/>
        <end position="80"/>
    </location>
</feature>
<dbReference type="Pfam" id="PF14293">
    <property type="entry name" value="YWFCY"/>
    <property type="match status" value="1"/>
</dbReference>
<keyword evidence="4 6" id="KW-1133">Transmembrane helix</keyword>
<dbReference type="GeneID" id="78342295"/>
<accession>A0A4Y1WUZ4</accession>
<evidence type="ECO:0000256" key="4">
    <source>
        <dbReference type="ARBA" id="ARBA00022989"/>
    </source>
</evidence>
<reference evidence="9" key="1">
    <citation type="submission" date="2019-06" db="EMBL/GenBank/DDBJ databases">
        <title>Alistipes onderdonkii subsp. vulgaris subsp. nov., Alistipes dispar sp. nov. and Alistipes communis sp. nov., isolated from human faeces, and creation of Alistipes onderdonkii subsp. onderdonkii subsp. nov.</title>
        <authorList>
            <person name="Sakamoto M."/>
            <person name="Ikeyama N."/>
            <person name="Ogata Y."/>
            <person name="Suda W."/>
            <person name="Iino T."/>
            <person name="Hattori M."/>
            <person name="Ohkuma M."/>
        </authorList>
    </citation>
    <scope>NUCLEOTIDE SEQUENCE [LARGE SCALE GENOMIC DNA]</scope>
    <source>
        <strain evidence="9">5CBH24</strain>
    </source>
</reference>
<dbReference type="Gene3D" id="3.40.50.300">
    <property type="entry name" value="P-loop containing nucleotide triphosphate hydrolases"/>
    <property type="match status" value="1"/>
</dbReference>
<dbReference type="EMBL" id="AP019735">
    <property type="protein sequence ID" value="BBL04264.1"/>
    <property type="molecule type" value="Genomic_DNA"/>
</dbReference>
<evidence type="ECO:0000256" key="3">
    <source>
        <dbReference type="ARBA" id="ARBA00022692"/>
    </source>
</evidence>
<keyword evidence="5 6" id="KW-0472">Membrane</keyword>
<feature type="transmembrane region" description="Helical" evidence="6">
    <location>
        <begin position="16"/>
        <end position="39"/>
    </location>
</feature>
<keyword evidence="9" id="KW-1185">Reference proteome</keyword>
<dbReference type="PANTHER" id="PTHR37937:SF1">
    <property type="entry name" value="CONJUGATIVE TRANSFER: DNA TRANSPORT"/>
    <property type="match status" value="1"/>
</dbReference>
<organism evidence="8 9">
    <name type="scientific">Alistipes communis</name>
    <dbReference type="NCBI Taxonomy" id="2585118"/>
    <lineage>
        <taxon>Bacteria</taxon>
        <taxon>Pseudomonadati</taxon>
        <taxon>Bacteroidota</taxon>
        <taxon>Bacteroidia</taxon>
        <taxon>Bacteroidales</taxon>
        <taxon>Rikenellaceae</taxon>
        <taxon>Alistipes</taxon>
    </lineage>
</organism>
<evidence type="ECO:0000256" key="5">
    <source>
        <dbReference type="ARBA" id="ARBA00023136"/>
    </source>
</evidence>
<dbReference type="InterPro" id="IPR027417">
    <property type="entry name" value="P-loop_NTPase"/>
</dbReference>
<dbReference type="Proteomes" id="UP000318946">
    <property type="component" value="Chromosome"/>
</dbReference>
<keyword evidence="3 6" id="KW-0812">Transmembrane</keyword>
<evidence type="ECO:0000259" key="7">
    <source>
        <dbReference type="Pfam" id="PF14293"/>
    </source>
</evidence>
<dbReference type="AlphaFoldDB" id="A0A4Y1WUZ4"/>
<dbReference type="OrthoDB" id="1030566at2"/>
<dbReference type="PANTHER" id="PTHR37937">
    <property type="entry name" value="CONJUGATIVE TRANSFER: DNA TRANSPORT"/>
    <property type="match status" value="1"/>
</dbReference>
<feature type="domain" description="YWFCY" evidence="7">
    <location>
        <begin position="5"/>
        <end position="147"/>
    </location>
</feature>
<evidence type="ECO:0000256" key="1">
    <source>
        <dbReference type="ARBA" id="ARBA00004651"/>
    </source>
</evidence>
<keyword evidence="2" id="KW-1003">Cell membrane</keyword>
<evidence type="ECO:0000313" key="8">
    <source>
        <dbReference type="EMBL" id="BBL04264.1"/>
    </source>
</evidence>
<sequence>MQHEDDLRGLEKVVQFIRAVSVLFLLLNSYWFCYGWFAARGMTHAVLDWILLSFQRTTHLFSYSVTSKFCCFILLVLGCLGTRSVRDNKVKTWHIVTAATVRVLLFFGNDFLRELPADADIRMGSYTATLFTGYLSLPAAGVWMRRRMTPRLTDDPFNDDNESFRQEERYLANEYSVNLPTRYYYHGAWQQGWINVINPFRAMMVLGTPDSGKSYAVINSYIRQCIEKGYALYIYDYKFDDLSTIAYNHLLRHQDRYAVRPQFCVINFDDSRRSNRCNPLDVRFMTDISDAYESSYVILLNLNKSWAQKEGDFFSDSAIVLLAAIIWYLKCAHKAV</sequence>
<dbReference type="InterPro" id="IPR051539">
    <property type="entry name" value="T4SS-coupling_protein"/>
</dbReference>
<evidence type="ECO:0000256" key="2">
    <source>
        <dbReference type="ARBA" id="ARBA00022475"/>
    </source>
</evidence>
<protein>
    <recommendedName>
        <fullName evidence="7">YWFCY domain-containing protein</fullName>
    </recommendedName>
</protein>
<dbReference type="InterPro" id="IPR025988">
    <property type="entry name" value="YWFCY_dom"/>
</dbReference>